<dbReference type="InterPro" id="IPR003692">
    <property type="entry name" value="Hydantoinase_B"/>
</dbReference>
<dbReference type="AlphaFoldDB" id="A0A7W7YP02"/>
<dbReference type="GO" id="GO:0005829">
    <property type="term" value="C:cytosol"/>
    <property type="evidence" value="ECO:0007669"/>
    <property type="project" value="TreeGrafter"/>
</dbReference>
<dbReference type="Proteomes" id="UP000534294">
    <property type="component" value="Unassembled WGS sequence"/>
</dbReference>
<dbReference type="RefSeq" id="WP_184211672.1">
    <property type="nucleotide sequence ID" value="NZ_JACHIF010000009.1"/>
</dbReference>
<evidence type="ECO:0000256" key="1">
    <source>
        <dbReference type="ARBA" id="ARBA00010403"/>
    </source>
</evidence>
<comment type="caution">
    <text evidence="5">The sequence shown here is derived from an EMBL/GenBank/DDBJ whole genome shotgun (WGS) entry which is preliminary data.</text>
</comment>
<comment type="similarity">
    <text evidence="1">Belongs to the oxoprolinase family.</text>
</comment>
<dbReference type="InterPro" id="IPR008040">
    <property type="entry name" value="Hydant_A_N"/>
</dbReference>
<feature type="domain" description="Hydantoinase/oxoprolinase N-terminal" evidence="4">
    <location>
        <begin position="143"/>
        <end position="261"/>
    </location>
</feature>
<name>A0A7W7YP02_9BACT</name>
<dbReference type="Pfam" id="PF01968">
    <property type="entry name" value="Hydantoinase_A"/>
    <property type="match status" value="1"/>
</dbReference>
<dbReference type="Pfam" id="PF02538">
    <property type="entry name" value="Hydantoinase_B"/>
    <property type="match status" value="1"/>
</dbReference>
<protein>
    <submittedName>
        <fullName evidence="5">5-oxoprolinase (ATP-hydrolyzing)</fullName>
        <ecNumber evidence="5">3.5.2.9</ecNumber>
    </submittedName>
</protein>
<dbReference type="EC" id="3.5.2.9" evidence="5"/>
<feature type="domain" description="Hydantoinase A/oxoprolinase" evidence="2">
    <location>
        <begin position="280"/>
        <end position="556"/>
    </location>
</feature>
<proteinExistence type="inferred from homology"/>
<accession>A0A7W7YP02</accession>
<gene>
    <name evidence="5" type="ORF">HNQ64_003944</name>
</gene>
<dbReference type="EMBL" id="JACHIF010000009">
    <property type="protein sequence ID" value="MBB5039669.1"/>
    <property type="molecule type" value="Genomic_DNA"/>
</dbReference>
<dbReference type="GO" id="GO:0017168">
    <property type="term" value="F:5-oxoprolinase (ATP-hydrolyzing) activity"/>
    <property type="evidence" value="ECO:0007669"/>
    <property type="project" value="UniProtKB-EC"/>
</dbReference>
<organism evidence="5 6">
    <name type="scientific">Prosthecobacter dejongeii</name>
    <dbReference type="NCBI Taxonomy" id="48465"/>
    <lineage>
        <taxon>Bacteria</taxon>
        <taxon>Pseudomonadati</taxon>
        <taxon>Verrucomicrobiota</taxon>
        <taxon>Verrucomicrobiia</taxon>
        <taxon>Verrucomicrobiales</taxon>
        <taxon>Verrucomicrobiaceae</taxon>
        <taxon>Prosthecobacter</taxon>
    </lineage>
</organism>
<dbReference type="GO" id="GO:0006749">
    <property type="term" value="P:glutathione metabolic process"/>
    <property type="evidence" value="ECO:0007669"/>
    <property type="project" value="TreeGrafter"/>
</dbReference>
<dbReference type="PANTHER" id="PTHR11365">
    <property type="entry name" value="5-OXOPROLINASE RELATED"/>
    <property type="match status" value="1"/>
</dbReference>
<dbReference type="PANTHER" id="PTHR11365:SF23">
    <property type="entry name" value="HYPOTHETICAL 5-OXOPROLINASE (EUROFUNG)-RELATED"/>
    <property type="match status" value="1"/>
</dbReference>
<evidence type="ECO:0000259" key="3">
    <source>
        <dbReference type="Pfam" id="PF02538"/>
    </source>
</evidence>
<evidence type="ECO:0000313" key="5">
    <source>
        <dbReference type="EMBL" id="MBB5039669.1"/>
    </source>
</evidence>
<evidence type="ECO:0000313" key="6">
    <source>
        <dbReference type="Proteomes" id="UP000534294"/>
    </source>
</evidence>
<evidence type="ECO:0000259" key="4">
    <source>
        <dbReference type="Pfam" id="PF05378"/>
    </source>
</evidence>
<dbReference type="Pfam" id="PF05378">
    <property type="entry name" value="Hydant_A_N"/>
    <property type="match status" value="1"/>
</dbReference>
<reference evidence="5 6" key="1">
    <citation type="submission" date="2020-08" db="EMBL/GenBank/DDBJ databases">
        <title>Genomic Encyclopedia of Type Strains, Phase IV (KMG-IV): sequencing the most valuable type-strain genomes for metagenomic binning, comparative biology and taxonomic classification.</title>
        <authorList>
            <person name="Goeker M."/>
        </authorList>
    </citation>
    <scope>NUCLEOTIDE SEQUENCE [LARGE SCALE GENOMIC DNA]</scope>
    <source>
        <strain evidence="5 6">DSM 12251</strain>
    </source>
</reference>
<dbReference type="InterPro" id="IPR045079">
    <property type="entry name" value="Oxoprolinase-like"/>
</dbReference>
<keyword evidence="5" id="KW-0378">Hydrolase</keyword>
<evidence type="ECO:0000259" key="2">
    <source>
        <dbReference type="Pfam" id="PF01968"/>
    </source>
</evidence>
<sequence>MWRIATDTGGTFTDAFARNPQGYETRCKVLSTGVLRVRVLDILANGHLRVSGLPAMPDGFYTGFQAEIIHETFKAAFSILHYHPLPDSTGETGHSLLTVGAAVADLPEPFFLLDLTTGEEAPILATRLLTHTPLGQAFPPLELRLATTRATNALLERKGTRTALFITQGFGDLLRIGDQRRQDLFALHHEPRPLFFEATVEVKERLSADGEVLASLDEQTVIEQAKILVQQGIHHAAVALLHSHAHPQHEIRVGELLREVGFIHISLSSQIAPFTKILPRAQSAVANAYLTGPVESFIRGVARPLQGGTTSASLRILNSAGGLESTTAIKPKDLLLSGPAGGALGAANAAAHLGYPRVLTLDMGGTSTDVARIDGRPSYRFTQNVAGMQLLAPCVAIETVAAGGGSVCHWTPHGLAVGPESAGSYPGPACYGRGGPLTITDVNLLLGHFNPSRAPIPLDKNAARQRLYELFQQTSDYETPKDLLWACLDLAIEHMTDAIRRISVAEGYDPADYALLAFGGAGPQHACAVAERLGISTILAPEHAGILSAVGLHQAAPEKIAQRQVLRPLSECQEQVDEWVQQLVSEATRVLSPDAFTDVSPEIQTTSLLAELRLRGQDTPIQVTFEKAADLPQSYRSAYERLFGYLPPAHRVIELVSLRVVVALVPQDHTRPSTSRQTATGKIAGPLLIQDSFSTLVVHEGWEVQHVPGTAHILTRLDTAPLRPQNLSRDLLRHRLHSIVTDMGALLCRTSISTNIRERLDFSCALLNEKGHLISSAPHIPVHLGALGVCVREATRGFDLRPGDTLITNHPAFGGSHLPDVTLITPVFDSAETLRGYVANRAHHAEIGGITPGSMSASATCLAEEGVVISPQYLVRAGESCFDQLATALTQGQYPTRNLADNLADLHAQLAANLHGVERFLELAGETGSNLPHHLQAILDHSASVMRQKIPAIQPCQARQTLDDGSIIKVEVSNPTMEILRLDFSGTSPVHAQNLNATRAIVSSAILYCLRLLLQEDLPLNEGLLQPVEILLPEGSLLNPTFTGDTTRDPAVVGGNVEVSQRLVDTLLLAFKLQACSQGTMNNFLFGNEHFGYYETIAGGTGAGPGYAGSDALHSHMTNTAITDPEILEQRYPVRLRQFAIRHGSGGVGQWPGGNGVIREFECLAPLTFSLLTQHRLSAPYGLEGGGAGSPGQQVLIRGNEVRTLPASTSFLTQPADRVRIETPGGGGWGSVPGA</sequence>
<feature type="domain" description="Hydantoinase B/oxoprolinase" evidence="3">
    <location>
        <begin position="730"/>
        <end position="1231"/>
    </location>
</feature>
<keyword evidence="6" id="KW-1185">Reference proteome</keyword>
<dbReference type="InterPro" id="IPR002821">
    <property type="entry name" value="Hydantoinase_A"/>
</dbReference>